<evidence type="ECO:0000256" key="1">
    <source>
        <dbReference type="SAM" id="MobiDB-lite"/>
    </source>
</evidence>
<dbReference type="AlphaFoldDB" id="A0A2N5TLF3"/>
<feature type="region of interest" description="Disordered" evidence="1">
    <location>
        <begin position="45"/>
        <end position="79"/>
    </location>
</feature>
<gene>
    <name evidence="2" type="ORF">PCANC_22905</name>
</gene>
<evidence type="ECO:0000313" key="2">
    <source>
        <dbReference type="EMBL" id="PLW26339.1"/>
    </source>
</evidence>
<feature type="region of interest" description="Disordered" evidence="1">
    <location>
        <begin position="138"/>
        <end position="161"/>
    </location>
</feature>
<keyword evidence="3" id="KW-1185">Reference proteome</keyword>
<feature type="compositionally biased region" description="Basic and acidic residues" evidence="1">
    <location>
        <begin position="45"/>
        <end position="54"/>
    </location>
</feature>
<proteinExistence type="predicted"/>
<dbReference type="OrthoDB" id="10553719at2759"/>
<comment type="caution">
    <text evidence="2">The sequence shown here is derived from an EMBL/GenBank/DDBJ whole genome shotgun (WGS) entry which is preliminary data.</text>
</comment>
<sequence>MPLATLPRWSEDARVFQQVSSFLKIPPKSNVRSLTYYLQIPSKQERSSLAKEKNSTSLPVKPAACVNKTRPSPPSPHLRLQPMQPHWCQMMAGLPMPVDVTGISESLALVNALADEAIPPTSQPSGNEDADMHVGTNLAVPASAPPEKTAMRDMDPQDHTG</sequence>
<feature type="compositionally biased region" description="Basic and acidic residues" evidence="1">
    <location>
        <begin position="149"/>
        <end position="161"/>
    </location>
</feature>
<organism evidence="2 3">
    <name type="scientific">Puccinia coronata f. sp. avenae</name>
    <dbReference type="NCBI Taxonomy" id="200324"/>
    <lineage>
        <taxon>Eukaryota</taxon>
        <taxon>Fungi</taxon>
        <taxon>Dikarya</taxon>
        <taxon>Basidiomycota</taxon>
        <taxon>Pucciniomycotina</taxon>
        <taxon>Pucciniomycetes</taxon>
        <taxon>Pucciniales</taxon>
        <taxon>Pucciniaceae</taxon>
        <taxon>Puccinia</taxon>
    </lineage>
</organism>
<protein>
    <submittedName>
        <fullName evidence="2">Uncharacterized protein</fullName>
    </submittedName>
</protein>
<reference evidence="2 3" key="1">
    <citation type="submission" date="2017-11" db="EMBL/GenBank/DDBJ databases">
        <title>De novo assembly and phasing of dikaryotic genomes from two isolates of Puccinia coronata f. sp. avenae, the causal agent of oat crown rust.</title>
        <authorList>
            <person name="Miller M.E."/>
            <person name="Zhang Y."/>
            <person name="Omidvar V."/>
            <person name="Sperschneider J."/>
            <person name="Schwessinger B."/>
            <person name="Raley C."/>
            <person name="Palmer J.M."/>
            <person name="Garnica D."/>
            <person name="Upadhyaya N."/>
            <person name="Rathjen J."/>
            <person name="Taylor J.M."/>
            <person name="Park R.F."/>
            <person name="Dodds P.N."/>
            <person name="Hirsch C.D."/>
            <person name="Kianian S.F."/>
            <person name="Figueroa M."/>
        </authorList>
    </citation>
    <scope>NUCLEOTIDE SEQUENCE [LARGE SCALE GENOMIC DNA]</scope>
    <source>
        <strain evidence="2">12NC29</strain>
    </source>
</reference>
<dbReference type="EMBL" id="PGCJ01000549">
    <property type="protein sequence ID" value="PLW26339.1"/>
    <property type="molecule type" value="Genomic_DNA"/>
</dbReference>
<dbReference type="STRING" id="200324.A0A2N5TLF3"/>
<dbReference type="Proteomes" id="UP000235388">
    <property type="component" value="Unassembled WGS sequence"/>
</dbReference>
<evidence type="ECO:0000313" key="3">
    <source>
        <dbReference type="Proteomes" id="UP000235388"/>
    </source>
</evidence>
<accession>A0A2N5TLF3</accession>
<name>A0A2N5TLF3_9BASI</name>